<dbReference type="AlphaFoldDB" id="A0A132A933"/>
<dbReference type="OrthoDB" id="5981550at2759"/>
<dbReference type="VEuPathDB" id="VectorBase:SSCA008912"/>
<dbReference type="EnsemblMetazoa" id="SSS_8480s_mrna">
    <property type="protein sequence ID" value="KAF7488801.1"/>
    <property type="gene ID" value="SSS_8480"/>
</dbReference>
<proteinExistence type="predicted"/>
<evidence type="ECO:0000313" key="7">
    <source>
        <dbReference type="Proteomes" id="UP000070412"/>
    </source>
</evidence>
<sequence length="407" mass="46113">MTLERRKLRRSLPILNDLDSYLYADIKRVFVFGRESDCVFFITKNDHVFAYGKNNSGCLGVGCDEYVSEPKPVPTLNKRKIIEFAAGRDHILALTKNGQVFACGSNEFGQLALKKIPKTNLPQQILSLRKERIVAINCGAFHSLALTSRGLILGWGYNFWGQLGLGSNENQFEPVLNVALNRENIVEIACGQHHSVALSKKGDIFTWGHNAFGQLGIGDRCNYRNIPTKIIDGRDFPIKQVTCGQNHVLAVSEDGKLLGFGSNYYGQLGTGCRRNEYAPVKIEIESRIKDALSSPFSNTSLARTENKRNSLVFGKCGDHWVLTPLDTEIQDEDRTKKNHFANRPLFKDNKTNCHEVFVNLNQSTAHTTKVVKNKPNLFWQVLMLIRSKMNKINNHNRRQRRQNYDLD</sequence>
<feature type="repeat" description="RCC1" evidence="2">
    <location>
        <begin position="150"/>
        <end position="201"/>
    </location>
</feature>
<feature type="domain" description="RCC1-like" evidence="3">
    <location>
        <begin position="37"/>
        <end position="288"/>
    </location>
</feature>
<dbReference type="PRINTS" id="PR00633">
    <property type="entry name" value="RCCNDNSATION"/>
</dbReference>
<keyword evidence="1" id="KW-0677">Repeat</keyword>
<evidence type="ECO:0000313" key="4">
    <source>
        <dbReference type="EMBL" id="KAF7488801.1"/>
    </source>
</evidence>
<dbReference type="InterPro" id="IPR009091">
    <property type="entry name" value="RCC1/BLIP-II"/>
</dbReference>
<dbReference type="Proteomes" id="UP000616769">
    <property type="component" value="Unassembled WGS sequence"/>
</dbReference>
<keyword evidence="7" id="KW-1185">Reference proteome</keyword>
<dbReference type="InterPro" id="IPR000408">
    <property type="entry name" value="Reg_chr_condens"/>
</dbReference>
<protein>
    <submittedName>
        <fullName evidence="4">RCC1 and BTB domain-containing protein 1</fullName>
    </submittedName>
    <submittedName>
        <fullName evidence="5">RCC1 domain containing protein</fullName>
    </submittedName>
</protein>
<feature type="repeat" description="RCC1" evidence="2">
    <location>
        <begin position="202"/>
        <end position="254"/>
    </location>
</feature>
<dbReference type="PROSITE" id="PS00626">
    <property type="entry name" value="RCC1_2"/>
    <property type="match status" value="2"/>
</dbReference>
<reference evidence="7" key="2">
    <citation type="journal article" date="2020" name="PLoS Negl. Trop. Dis.">
        <title>High-quality nuclear genome for Sarcoptes scabiei-A critical resource for a neglected parasite.</title>
        <authorList>
            <person name="Korhonen P.K."/>
            <person name="Gasser R.B."/>
            <person name="Ma G."/>
            <person name="Wang T."/>
            <person name="Stroehlein A.J."/>
            <person name="Young N.D."/>
            <person name="Ang C.S."/>
            <person name="Fernando D.D."/>
            <person name="Lu H.C."/>
            <person name="Taylor S."/>
            <person name="Reynolds S.L."/>
            <person name="Mofiz E."/>
            <person name="Najaraj S.H."/>
            <person name="Gowda H."/>
            <person name="Madugundu A."/>
            <person name="Renuse S."/>
            <person name="Holt D."/>
            <person name="Pandey A."/>
            <person name="Papenfuss A.T."/>
            <person name="Fischer K."/>
        </authorList>
    </citation>
    <scope>NUCLEOTIDE SEQUENCE [LARGE SCALE GENOMIC DNA]</scope>
</reference>
<reference evidence="5 8" key="1">
    <citation type="journal article" date="2015" name="Parasit. Vectors">
        <title>Draft genome of the scabies mite.</title>
        <authorList>
            <person name="Rider S.D.Jr."/>
            <person name="Morgan M.S."/>
            <person name="Arlian L.G."/>
        </authorList>
    </citation>
    <scope>NUCLEOTIDE SEQUENCE [LARGE SCALE GENOMIC DNA]</scope>
    <source>
        <strain evidence="5">Arlian Lab</strain>
    </source>
</reference>
<accession>A0A132A933</accession>
<dbReference type="PANTHER" id="PTHR22872">
    <property type="entry name" value="BTK-BINDING PROTEIN-RELATED"/>
    <property type="match status" value="1"/>
</dbReference>
<dbReference type="Gene3D" id="2.130.10.30">
    <property type="entry name" value="Regulator of chromosome condensation 1/beta-lactamase-inhibitor protein II"/>
    <property type="match status" value="2"/>
</dbReference>
<dbReference type="SUPFAM" id="SSF50985">
    <property type="entry name" value="RCC1/BLIP-II"/>
    <property type="match status" value="1"/>
</dbReference>
<feature type="repeat" description="RCC1" evidence="2">
    <location>
        <begin position="98"/>
        <end position="149"/>
    </location>
</feature>
<evidence type="ECO:0000256" key="2">
    <source>
        <dbReference type="PROSITE-ProRule" id="PRU00235"/>
    </source>
</evidence>
<reference evidence="6" key="4">
    <citation type="submission" date="2022-06" db="UniProtKB">
        <authorList>
            <consortium name="EnsemblMetazoa"/>
        </authorList>
    </citation>
    <scope>IDENTIFICATION</scope>
</reference>
<evidence type="ECO:0000256" key="1">
    <source>
        <dbReference type="ARBA" id="ARBA00022737"/>
    </source>
</evidence>
<evidence type="ECO:0000259" key="3">
    <source>
        <dbReference type="Pfam" id="PF25390"/>
    </source>
</evidence>
<dbReference type="Pfam" id="PF25390">
    <property type="entry name" value="WD40_RLD"/>
    <property type="match status" value="1"/>
</dbReference>
<name>A0A132A933_SARSC</name>
<organism evidence="5 8">
    <name type="scientific">Sarcoptes scabiei</name>
    <name type="common">Itch mite</name>
    <name type="synonym">Acarus scabiei</name>
    <dbReference type="NCBI Taxonomy" id="52283"/>
    <lineage>
        <taxon>Eukaryota</taxon>
        <taxon>Metazoa</taxon>
        <taxon>Ecdysozoa</taxon>
        <taxon>Arthropoda</taxon>
        <taxon>Chelicerata</taxon>
        <taxon>Arachnida</taxon>
        <taxon>Acari</taxon>
        <taxon>Acariformes</taxon>
        <taxon>Sarcoptiformes</taxon>
        <taxon>Astigmata</taxon>
        <taxon>Psoroptidia</taxon>
        <taxon>Sarcoptoidea</taxon>
        <taxon>Sarcoptidae</taxon>
        <taxon>Sarcoptinae</taxon>
        <taxon>Sarcoptes</taxon>
    </lineage>
</organism>
<evidence type="ECO:0000313" key="6">
    <source>
        <dbReference type="EnsemblMetazoa" id="KAF7488801.1"/>
    </source>
</evidence>
<dbReference type="InterPro" id="IPR058923">
    <property type="entry name" value="RCC1-like_dom"/>
</dbReference>
<dbReference type="EMBL" id="JXLN01011533">
    <property type="protein sequence ID" value="KPM07369.1"/>
    <property type="molecule type" value="Genomic_DNA"/>
</dbReference>
<feature type="repeat" description="RCC1" evidence="2">
    <location>
        <begin position="46"/>
        <end position="97"/>
    </location>
</feature>
<gene>
    <name evidence="5" type="ORF">QR98_0058610</name>
    <name evidence="4" type="ORF">SSS_8480</name>
</gene>
<dbReference type="InterPro" id="IPR051625">
    <property type="entry name" value="Signaling_Regulatory_Domain"/>
</dbReference>
<evidence type="ECO:0000313" key="5">
    <source>
        <dbReference type="EMBL" id="KPM07369.1"/>
    </source>
</evidence>
<reference evidence="4" key="3">
    <citation type="submission" date="2020-01" db="EMBL/GenBank/DDBJ databases">
        <authorList>
            <person name="Korhonen P.K.K."/>
            <person name="Guangxu M.G."/>
            <person name="Wang T.W."/>
            <person name="Stroehlein A.J.S."/>
            <person name="Young N.D."/>
            <person name="Ang C.-S.A."/>
            <person name="Fernando D.W.F."/>
            <person name="Lu H.L."/>
            <person name="Taylor S.T."/>
            <person name="Ehtesham M.E.M."/>
            <person name="Najaraj S.H.N."/>
            <person name="Harsha G.H.G."/>
            <person name="Madugundu A.M."/>
            <person name="Renuse S.R."/>
            <person name="Holt D.H."/>
            <person name="Pandey A.P."/>
            <person name="Papenfuss A.P."/>
            <person name="Gasser R.B.G."/>
            <person name="Fischer K.F."/>
        </authorList>
    </citation>
    <scope>NUCLEOTIDE SEQUENCE</scope>
    <source>
        <strain evidence="4">SSS_KF_BRIS2020</strain>
    </source>
</reference>
<evidence type="ECO:0000313" key="8">
    <source>
        <dbReference type="Proteomes" id="UP000616769"/>
    </source>
</evidence>
<dbReference type="OMA" id="NQSTAHT"/>
<dbReference type="EMBL" id="WVUK01000065">
    <property type="protein sequence ID" value="KAF7488801.1"/>
    <property type="molecule type" value="Genomic_DNA"/>
</dbReference>
<dbReference type="PROSITE" id="PS50012">
    <property type="entry name" value="RCC1_3"/>
    <property type="match status" value="4"/>
</dbReference>
<dbReference type="Proteomes" id="UP000070412">
    <property type="component" value="Unassembled WGS sequence"/>
</dbReference>